<dbReference type="HOGENOM" id="CLU_3312743_0_0_3"/>
<name>I4GXE6_MICAE</name>
<evidence type="ECO:0000313" key="2">
    <source>
        <dbReference type="Proteomes" id="UP000003273"/>
    </source>
</evidence>
<dbReference type="EMBL" id="CAIL01000208">
    <property type="protein sequence ID" value="CCI14470.1"/>
    <property type="molecule type" value="Genomic_DNA"/>
</dbReference>
<gene>
    <name evidence="1" type="ORF">MICAE_2860001</name>
</gene>
<evidence type="ECO:0000313" key="1">
    <source>
        <dbReference type="EMBL" id="CCI14470.1"/>
    </source>
</evidence>
<accession>I4GXE6</accession>
<reference evidence="1 2" key="1">
    <citation type="submission" date="2012-04" db="EMBL/GenBank/DDBJ databases">
        <authorList>
            <person name="Genoscope - CEA"/>
        </authorList>
    </citation>
    <scope>NUCLEOTIDE SEQUENCE [LARGE SCALE GENOMIC DNA]</scope>
    <source>
        <strain evidence="1 2">9806</strain>
    </source>
</reference>
<comment type="caution">
    <text evidence="1">The sequence shown here is derived from an EMBL/GenBank/DDBJ whole genome shotgun (WGS) entry which is preliminary data.</text>
</comment>
<dbReference type="AlphaFoldDB" id="I4GXE6"/>
<organism evidence="1 2">
    <name type="scientific">Microcystis aeruginosa PCC 9806</name>
    <dbReference type="NCBI Taxonomy" id="1160282"/>
    <lineage>
        <taxon>Bacteria</taxon>
        <taxon>Bacillati</taxon>
        <taxon>Cyanobacteriota</taxon>
        <taxon>Cyanophyceae</taxon>
        <taxon>Oscillatoriophycideae</taxon>
        <taxon>Chroococcales</taxon>
        <taxon>Microcystaceae</taxon>
        <taxon>Microcystis</taxon>
    </lineage>
</organism>
<sequence length="39" mass="4404">MEMARDYFQNIIAPQAAQIALYWLGKSISIGLDKSFSII</sequence>
<dbReference type="Proteomes" id="UP000003273">
    <property type="component" value="Unassembled WGS sequence"/>
</dbReference>
<proteinExistence type="predicted"/>
<protein>
    <submittedName>
        <fullName evidence="1">Uncharacterized protein</fullName>
    </submittedName>
</protein>